<evidence type="ECO:0000313" key="6">
    <source>
        <dbReference type="EMBL" id="GHC42418.1"/>
    </source>
</evidence>
<proteinExistence type="predicted"/>
<keyword evidence="4" id="KW-0106">Calcium</keyword>
<name>A0A918TDH1_9BACT</name>
<reference evidence="6" key="2">
    <citation type="submission" date="2020-09" db="EMBL/GenBank/DDBJ databases">
        <authorList>
            <person name="Sun Q."/>
            <person name="Kim S."/>
        </authorList>
    </citation>
    <scope>NUCLEOTIDE SEQUENCE</scope>
    <source>
        <strain evidence="6">KCTC 12988</strain>
    </source>
</reference>
<dbReference type="Proteomes" id="UP000644507">
    <property type="component" value="Unassembled WGS sequence"/>
</dbReference>
<evidence type="ECO:0000256" key="1">
    <source>
        <dbReference type="ARBA" id="ARBA00004613"/>
    </source>
</evidence>
<dbReference type="Pfam" id="PF18884">
    <property type="entry name" value="TSP3_bac"/>
    <property type="match status" value="6"/>
</dbReference>
<evidence type="ECO:0000256" key="2">
    <source>
        <dbReference type="ARBA" id="ARBA00022525"/>
    </source>
</evidence>
<evidence type="ECO:0000256" key="4">
    <source>
        <dbReference type="ARBA" id="ARBA00022837"/>
    </source>
</evidence>
<keyword evidence="2" id="KW-0964">Secreted</keyword>
<organism evidence="6 7">
    <name type="scientific">Roseibacillus persicicus</name>
    <dbReference type="NCBI Taxonomy" id="454148"/>
    <lineage>
        <taxon>Bacteria</taxon>
        <taxon>Pseudomonadati</taxon>
        <taxon>Verrucomicrobiota</taxon>
        <taxon>Verrucomicrobiia</taxon>
        <taxon>Verrucomicrobiales</taxon>
        <taxon>Verrucomicrobiaceae</taxon>
        <taxon>Roseibacillus</taxon>
    </lineage>
</organism>
<dbReference type="InterPro" id="IPR059100">
    <property type="entry name" value="TSP3_bac"/>
</dbReference>
<feature type="region of interest" description="Disordered" evidence="5">
    <location>
        <begin position="357"/>
        <end position="434"/>
    </location>
</feature>
<sequence>MLTNHDSTVSGANWNQVDGIVTNGGGTNATCAVSDTLVDFTSVGSDLIVMTFEIESASGGLNYNGMFFGVQAGAAGENVGANLWNNTGPVFGLNFQGRTTPRNVRIAHGGAGVGEQFFDGGGLGVASTASMVDGFTVRITLSATEWDVDIDGLLDDTGTAITGTSGTWEDLSITFEDLLSTMRVSGSIQQGQTIDFASIKVEQVDQTDTDNDGMPDYYEVANNLDPNANDAALDNDANGGPDGLTNLEEFNAGTDPQDSDSDDDTLLDGDEIDGTFNPYRSDLPGVAAEGVPGLATNPLLADTDGDGLSDGDELFNLTITPPGGSPTSVVTNPLVGDTDDDAGTDGLLTDAYEVANNLDPTDADGVNGADGDPDMDGLVNYDEVFFETDPNDPDSDDDNLSDGVEINDVGTDPNDLDSDGDNLTDGLEASETSTTDPLVADMDFDGFWDSVELAAGSNPDDELSVPTLATITWSVSELSSQYDLITNGPLVLAENLNGQEATVNGIPFANAIDNTTFKSAENFATLITTNAGAGNFYDDEDPVMSPLLETIWTASSDSTVSVFGLTPGLPYVIQVGRADDRNTGSIPGRFFTIDGVGGEVLEDPVGATNSVFGGPANPAILFTGSFTAVASVQSFEINQYNSGADTSGVGANVINFIQVRQTDDLTTSGPPLGIAVADLEFNGAAFDITFENLTPSASYQLVRSTTLDDGFPTVVDGPRAATTSTEIYSDPAATNPDAFYRLEEVMD</sequence>
<comment type="subcellular location">
    <subcellularLocation>
        <location evidence="1">Secreted</location>
    </subcellularLocation>
</comment>
<dbReference type="AlphaFoldDB" id="A0A918TDH1"/>
<protein>
    <submittedName>
        <fullName evidence="6">Uncharacterized protein</fullName>
    </submittedName>
</protein>
<evidence type="ECO:0000256" key="3">
    <source>
        <dbReference type="ARBA" id="ARBA00022729"/>
    </source>
</evidence>
<evidence type="ECO:0000313" key="7">
    <source>
        <dbReference type="Proteomes" id="UP000644507"/>
    </source>
</evidence>
<comment type="caution">
    <text evidence="6">The sequence shown here is derived from an EMBL/GenBank/DDBJ whole genome shotgun (WGS) entry which is preliminary data.</text>
</comment>
<dbReference type="PANTHER" id="PTHR37467:SF1">
    <property type="entry name" value="EXPORTED CALCIUM-BINDING GLYCOPROTEIN"/>
    <property type="match status" value="1"/>
</dbReference>
<feature type="compositionally biased region" description="Acidic residues" evidence="5">
    <location>
        <begin position="384"/>
        <end position="400"/>
    </location>
</feature>
<dbReference type="PANTHER" id="PTHR37467">
    <property type="entry name" value="EXPORTED CALCIUM-BINDING GLYCOPROTEIN-RELATED"/>
    <property type="match status" value="1"/>
</dbReference>
<dbReference type="InterPro" id="IPR053180">
    <property type="entry name" value="Ca-binding_acidic-repeat"/>
</dbReference>
<evidence type="ECO:0000256" key="5">
    <source>
        <dbReference type="SAM" id="MobiDB-lite"/>
    </source>
</evidence>
<keyword evidence="7" id="KW-1185">Reference proteome</keyword>
<gene>
    <name evidence="6" type="ORF">GCM10007100_04290</name>
</gene>
<reference evidence="6" key="1">
    <citation type="journal article" date="2014" name="Int. J. Syst. Evol. Microbiol.">
        <title>Complete genome sequence of Corynebacterium casei LMG S-19264T (=DSM 44701T), isolated from a smear-ripened cheese.</title>
        <authorList>
            <consortium name="US DOE Joint Genome Institute (JGI-PGF)"/>
            <person name="Walter F."/>
            <person name="Albersmeier A."/>
            <person name="Kalinowski J."/>
            <person name="Ruckert C."/>
        </authorList>
    </citation>
    <scope>NUCLEOTIDE SEQUENCE</scope>
    <source>
        <strain evidence="6">KCTC 12988</strain>
    </source>
</reference>
<dbReference type="EMBL" id="BMXI01000001">
    <property type="protein sequence ID" value="GHC42418.1"/>
    <property type="molecule type" value="Genomic_DNA"/>
</dbReference>
<feature type="compositionally biased region" description="Low complexity" evidence="5">
    <location>
        <begin position="223"/>
        <end position="239"/>
    </location>
</feature>
<feature type="compositionally biased region" description="Acidic residues" evidence="5">
    <location>
        <begin position="257"/>
        <end position="273"/>
    </location>
</feature>
<keyword evidence="3" id="KW-0732">Signal</keyword>
<feature type="region of interest" description="Disordered" evidence="5">
    <location>
        <begin position="223"/>
        <end position="275"/>
    </location>
</feature>
<accession>A0A918TDH1</accession>